<evidence type="ECO:0000313" key="6">
    <source>
        <dbReference type="EMBL" id="CAB4952912.1"/>
    </source>
</evidence>
<dbReference type="InterPro" id="IPR011051">
    <property type="entry name" value="RmlC_Cupin_sf"/>
</dbReference>
<dbReference type="EMBL" id="CAFBPI010000013">
    <property type="protein sequence ID" value="CAB5008681.1"/>
    <property type="molecule type" value="Genomic_DNA"/>
</dbReference>
<dbReference type="EMBL" id="CAFBNS010000004">
    <property type="protein sequence ID" value="CAB4952912.1"/>
    <property type="molecule type" value="Genomic_DNA"/>
</dbReference>
<evidence type="ECO:0000259" key="1">
    <source>
        <dbReference type="Pfam" id="PF01050"/>
    </source>
</evidence>
<dbReference type="PANTHER" id="PTHR46390">
    <property type="entry name" value="MANNOSE-1-PHOSPHATE GUANYLYLTRANSFERASE"/>
    <property type="match status" value="1"/>
</dbReference>
<proteinExistence type="predicted"/>
<dbReference type="CDD" id="cd02213">
    <property type="entry name" value="cupin_PMI_typeII_C"/>
    <property type="match status" value="1"/>
</dbReference>
<dbReference type="GO" id="GO:0004475">
    <property type="term" value="F:mannose-1-phosphate guanylyltransferase (GTP) activity"/>
    <property type="evidence" value="ECO:0007669"/>
    <property type="project" value="TreeGrafter"/>
</dbReference>
<evidence type="ECO:0000313" key="7">
    <source>
        <dbReference type="EMBL" id="CAB5008681.1"/>
    </source>
</evidence>
<gene>
    <name evidence="2" type="ORF">UFOPK1380_00844</name>
    <name evidence="3" type="ORF">UFOPK1778_01033</name>
    <name evidence="4" type="ORF">UFOPK1863_00993</name>
    <name evidence="5" type="ORF">UFOPK2689_00302</name>
    <name evidence="6" type="ORF">UFOPK3874_00058</name>
    <name evidence="7" type="ORF">UFOPK4095_00337</name>
</gene>
<dbReference type="Pfam" id="PF01050">
    <property type="entry name" value="MannoseP_isomer"/>
    <property type="match status" value="1"/>
</dbReference>
<dbReference type="AlphaFoldDB" id="A0A6J7KFH1"/>
<accession>A0A6J7KFH1</accession>
<dbReference type="PANTHER" id="PTHR46390:SF1">
    <property type="entry name" value="MANNOSE-1-PHOSPHATE GUANYLYLTRANSFERASE"/>
    <property type="match status" value="1"/>
</dbReference>
<evidence type="ECO:0000313" key="4">
    <source>
        <dbReference type="EMBL" id="CAB4620163.1"/>
    </source>
</evidence>
<feature type="domain" description="Mannose-6-phosphate isomerase type II C-terminal" evidence="1">
    <location>
        <begin position="6"/>
        <end position="111"/>
    </location>
</feature>
<evidence type="ECO:0000313" key="3">
    <source>
        <dbReference type="EMBL" id="CAB4597147.1"/>
    </source>
</evidence>
<dbReference type="GO" id="GO:0005976">
    <property type="term" value="P:polysaccharide metabolic process"/>
    <property type="evidence" value="ECO:0007669"/>
    <property type="project" value="InterPro"/>
</dbReference>
<evidence type="ECO:0000313" key="2">
    <source>
        <dbReference type="EMBL" id="CAB4537322.1"/>
    </source>
</evidence>
<sequence>MADLEKSERPWGRYEVLQESATHKVKCIWMNPGARLSYQRHKFRAEHWFIVQGTGVVTIDGVQSPVGPGDTVEFEIGVLHRLANTGTDEIIFVEVQTGTSFAEDDIERIEDDFGRAGK</sequence>
<name>A0A6J7KFH1_9ZZZZ</name>
<dbReference type="EMBL" id="CAEZUD010000065">
    <property type="protein sequence ID" value="CAB4597147.1"/>
    <property type="molecule type" value="Genomic_DNA"/>
</dbReference>
<dbReference type="EMBL" id="CAEZSC010000049">
    <property type="protein sequence ID" value="CAB4537322.1"/>
    <property type="molecule type" value="Genomic_DNA"/>
</dbReference>
<dbReference type="EMBL" id="CAEZYL010000009">
    <property type="protein sequence ID" value="CAB4717484.1"/>
    <property type="molecule type" value="Genomic_DNA"/>
</dbReference>
<dbReference type="InterPro" id="IPR001538">
    <property type="entry name" value="Man6P_isomerase-2_C"/>
</dbReference>
<organism evidence="6">
    <name type="scientific">freshwater metagenome</name>
    <dbReference type="NCBI Taxonomy" id="449393"/>
    <lineage>
        <taxon>unclassified sequences</taxon>
        <taxon>metagenomes</taxon>
        <taxon>ecological metagenomes</taxon>
    </lineage>
</organism>
<dbReference type="EMBL" id="CAEZUY010000123">
    <property type="protein sequence ID" value="CAB4620163.1"/>
    <property type="molecule type" value="Genomic_DNA"/>
</dbReference>
<evidence type="ECO:0000313" key="5">
    <source>
        <dbReference type="EMBL" id="CAB4717484.1"/>
    </source>
</evidence>
<dbReference type="Gene3D" id="2.60.120.10">
    <property type="entry name" value="Jelly Rolls"/>
    <property type="match status" value="1"/>
</dbReference>
<dbReference type="GO" id="GO:0009298">
    <property type="term" value="P:GDP-mannose biosynthetic process"/>
    <property type="evidence" value="ECO:0007669"/>
    <property type="project" value="TreeGrafter"/>
</dbReference>
<dbReference type="InterPro" id="IPR014710">
    <property type="entry name" value="RmlC-like_jellyroll"/>
</dbReference>
<protein>
    <submittedName>
        <fullName evidence="6">Unannotated protein</fullName>
    </submittedName>
</protein>
<dbReference type="InterPro" id="IPR051161">
    <property type="entry name" value="Mannose-6P_isomerase_type2"/>
</dbReference>
<dbReference type="SUPFAM" id="SSF51182">
    <property type="entry name" value="RmlC-like cupins"/>
    <property type="match status" value="1"/>
</dbReference>
<reference evidence="6" key="1">
    <citation type="submission" date="2020-05" db="EMBL/GenBank/DDBJ databases">
        <authorList>
            <person name="Chiriac C."/>
            <person name="Salcher M."/>
            <person name="Ghai R."/>
            <person name="Kavagutti S V."/>
        </authorList>
    </citation>
    <scope>NUCLEOTIDE SEQUENCE</scope>
</reference>